<feature type="region of interest" description="Disordered" evidence="2">
    <location>
        <begin position="118"/>
        <end position="270"/>
    </location>
</feature>
<dbReference type="PANTHER" id="PTHR14388">
    <property type="entry name" value="T CELL-SPECIFIC ADAPTER PROTEIN TSAD"/>
    <property type="match status" value="1"/>
</dbReference>
<dbReference type="PANTHER" id="PTHR14388:SF5">
    <property type="entry name" value="SH2 DOMAIN-CONTAINING PROTEIN 4A"/>
    <property type="match status" value="1"/>
</dbReference>
<reference evidence="3" key="1">
    <citation type="journal article" date="2023" name="Science">
        <title>Genome structures resolve the early diversification of teleost fishes.</title>
        <authorList>
            <person name="Parey E."/>
            <person name="Louis A."/>
            <person name="Montfort J."/>
            <person name="Bouchez O."/>
            <person name="Roques C."/>
            <person name="Iampietro C."/>
            <person name="Lluch J."/>
            <person name="Castinel A."/>
            <person name="Donnadieu C."/>
            <person name="Desvignes T."/>
            <person name="Floi Bucao C."/>
            <person name="Jouanno E."/>
            <person name="Wen M."/>
            <person name="Mejri S."/>
            <person name="Dirks R."/>
            <person name="Jansen H."/>
            <person name="Henkel C."/>
            <person name="Chen W.J."/>
            <person name="Zahm M."/>
            <person name="Cabau C."/>
            <person name="Klopp C."/>
            <person name="Thompson A.W."/>
            <person name="Robinson-Rechavi M."/>
            <person name="Braasch I."/>
            <person name="Lecointre G."/>
            <person name="Bobe J."/>
            <person name="Postlethwait J.H."/>
            <person name="Berthelot C."/>
            <person name="Roest Crollius H."/>
            <person name="Guiguen Y."/>
        </authorList>
    </citation>
    <scope>NUCLEOTIDE SEQUENCE</scope>
    <source>
        <strain evidence="3">Concon-B</strain>
    </source>
</reference>
<comment type="caution">
    <text evidence="3">The sequence shown here is derived from an EMBL/GenBank/DDBJ whole genome shotgun (WGS) entry which is preliminary data.</text>
</comment>
<evidence type="ECO:0000256" key="1">
    <source>
        <dbReference type="ARBA" id="ARBA00022999"/>
    </source>
</evidence>
<dbReference type="GO" id="GO:0005737">
    <property type="term" value="C:cytoplasm"/>
    <property type="evidence" value="ECO:0007669"/>
    <property type="project" value="TreeGrafter"/>
</dbReference>
<evidence type="ECO:0000313" key="4">
    <source>
        <dbReference type="Proteomes" id="UP001152803"/>
    </source>
</evidence>
<feature type="compositionally biased region" description="Basic and acidic residues" evidence="2">
    <location>
        <begin position="244"/>
        <end position="254"/>
    </location>
</feature>
<keyword evidence="4" id="KW-1185">Reference proteome</keyword>
<accession>A0A9Q1DU97</accession>
<evidence type="ECO:0000313" key="3">
    <source>
        <dbReference type="EMBL" id="KAJ8281854.1"/>
    </source>
</evidence>
<sequence length="315" mass="35108">MLQQILKDMYIDPDVLEALNEEQKKILFLKMRQEQVRRWKESEDKLDREGRAKPKLTKAHRKSVSWLLGRDGDVQAYVIGEADEVGPAPLIYSELGKEKGPGLQNNTRHQSNAIRSSLVTNRPSPEPENVPSQTPRVQLQSNGVPPASGSMQKPPQPQNSEDVKSESHSPPLQVPRSEQPSPSPAAPEKKEKEEEKEEEDSAPDSLQDSGLYYRSHLSRGPAPSITDRLRPVESLRADLQSSVDRLRQQAREAEQEGAEPTGALSDGELSLSRGRVAQLLKTFGTPIPRQNTLSRRKPPLPNKPTHLLFASSSPR</sequence>
<feature type="compositionally biased region" description="Polar residues" evidence="2">
    <location>
        <begin position="130"/>
        <end position="153"/>
    </location>
</feature>
<dbReference type="OrthoDB" id="10003345at2759"/>
<dbReference type="EMBL" id="JAFJMO010000003">
    <property type="protein sequence ID" value="KAJ8281854.1"/>
    <property type="molecule type" value="Genomic_DNA"/>
</dbReference>
<dbReference type="Proteomes" id="UP001152803">
    <property type="component" value="Unassembled WGS sequence"/>
</dbReference>
<feature type="compositionally biased region" description="Basic and acidic residues" evidence="2">
    <location>
        <begin position="227"/>
        <end position="236"/>
    </location>
</feature>
<keyword evidence="1" id="KW-0727">SH2 domain</keyword>
<name>A0A9Q1DU97_CONCO</name>
<proteinExistence type="predicted"/>
<feature type="region of interest" description="Disordered" evidence="2">
    <location>
        <begin position="285"/>
        <end position="315"/>
    </location>
</feature>
<organism evidence="3 4">
    <name type="scientific">Conger conger</name>
    <name type="common">Conger eel</name>
    <name type="synonym">Muraena conger</name>
    <dbReference type="NCBI Taxonomy" id="82655"/>
    <lineage>
        <taxon>Eukaryota</taxon>
        <taxon>Metazoa</taxon>
        <taxon>Chordata</taxon>
        <taxon>Craniata</taxon>
        <taxon>Vertebrata</taxon>
        <taxon>Euteleostomi</taxon>
        <taxon>Actinopterygii</taxon>
        <taxon>Neopterygii</taxon>
        <taxon>Teleostei</taxon>
        <taxon>Anguilliformes</taxon>
        <taxon>Congridae</taxon>
        <taxon>Conger</taxon>
    </lineage>
</organism>
<gene>
    <name evidence="3" type="ORF">COCON_G00043730</name>
</gene>
<feature type="region of interest" description="Disordered" evidence="2">
    <location>
        <begin position="39"/>
        <end position="61"/>
    </location>
</feature>
<dbReference type="AlphaFoldDB" id="A0A9Q1DU97"/>
<evidence type="ECO:0000256" key="2">
    <source>
        <dbReference type="SAM" id="MobiDB-lite"/>
    </source>
</evidence>
<feature type="compositionally biased region" description="Basic and acidic residues" evidence="2">
    <location>
        <begin position="39"/>
        <end position="52"/>
    </location>
</feature>
<protein>
    <submittedName>
        <fullName evidence="3">Uncharacterized protein</fullName>
    </submittedName>
</protein>